<keyword evidence="2" id="KW-1185">Reference proteome</keyword>
<organism evidence="1 2">
    <name type="scientific">Streptomyces sannanensis</name>
    <dbReference type="NCBI Taxonomy" id="285536"/>
    <lineage>
        <taxon>Bacteria</taxon>
        <taxon>Bacillati</taxon>
        <taxon>Actinomycetota</taxon>
        <taxon>Actinomycetes</taxon>
        <taxon>Kitasatosporales</taxon>
        <taxon>Streptomycetaceae</taxon>
        <taxon>Streptomyces</taxon>
    </lineage>
</organism>
<gene>
    <name evidence="1" type="ORF">GCM10020367_55230</name>
</gene>
<proteinExistence type="predicted"/>
<evidence type="ECO:0000313" key="1">
    <source>
        <dbReference type="EMBL" id="GAA3377862.1"/>
    </source>
</evidence>
<dbReference type="Proteomes" id="UP001499990">
    <property type="component" value="Unassembled WGS sequence"/>
</dbReference>
<protein>
    <submittedName>
        <fullName evidence="1">Uncharacterized protein</fullName>
    </submittedName>
</protein>
<dbReference type="EMBL" id="BAAAYL010000001">
    <property type="protein sequence ID" value="GAA3377862.1"/>
    <property type="molecule type" value="Genomic_DNA"/>
</dbReference>
<name>A0ABP6SJH7_9ACTN</name>
<reference evidence="2" key="1">
    <citation type="journal article" date="2019" name="Int. J. Syst. Evol. Microbiol.">
        <title>The Global Catalogue of Microorganisms (GCM) 10K type strain sequencing project: providing services to taxonomists for standard genome sequencing and annotation.</title>
        <authorList>
            <consortium name="The Broad Institute Genomics Platform"/>
            <consortium name="The Broad Institute Genome Sequencing Center for Infectious Disease"/>
            <person name="Wu L."/>
            <person name="Ma J."/>
        </authorList>
    </citation>
    <scope>NUCLEOTIDE SEQUENCE [LARGE SCALE GENOMIC DNA]</scope>
    <source>
        <strain evidence="2">JCM 9651</strain>
    </source>
</reference>
<sequence length="158" mass="18287">MSDIFELMLTLDLRDELSEDELAELRWHLGLGPKPEILRIVTEFPFWDEDDDGELVVEDHPQPLLGRHGEAFKMDGALISVLLRRERTWFGAWALTSRQEIHPDQFDLTGKLLSWLATKAGDCHRRFDGSVDLGWTRFYESRQAEPLVVRDGVVIWPS</sequence>
<accession>A0ABP6SJH7</accession>
<comment type="caution">
    <text evidence="1">The sequence shown here is derived from an EMBL/GenBank/DDBJ whole genome shotgun (WGS) entry which is preliminary data.</text>
</comment>
<evidence type="ECO:0000313" key="2">
    <source>
        <dbReference type="Proteomes" id="UP001499990"/>
    </source>
</evidence>